<reference evidence="4" key="1">
    <citation type="submission" date="2021-01" db="EMBL/GenBank/DDBJ databases">
        <authorList>
            <consortium name="Genoscope - CEA"/>
            <person name="William W."/>
        </authorList>
    </citation>
    <scope>NUCLEOTIDE SEQUENCE</scope>
</reference>
<dbReference type="PANTHER" id="PTHR31874">
    <property type="entry name" value="CCT MOTIF FAMILY PROTEIN, EXPRESSED"/>
    <property type="match status" value="1"/>
</dbReference>
<proteinExistence type="predicted"/>
<feature type="domain" description="CCT" evidence="3">
    <location>
        <begin position="224"/>
        <end position="266"/>
    </location>
</feature>
<dbReference type="AlphaFoldDB" id="A0A8S1KHW2"/>
<evidence type="ECO:0000256" key="1">
    <source>
        <dbReference type="ARBA" id="ARBA00004123"/>
    </source>
</evidence>
<dbReference type="InterPro" id="IPR010402">
    <property type="entry name" value="CCT_domain"/>
</dbReference>
<dbReference type="OMA" id="HYHVRQK"/>
<keyword evidence="2" id="KW-0539">Nucleus</keyword>
<evidence type="ECO:0000256" key="2">
    <source>
        <dbReference type="ARBA" id="ARBA00023242"/>
    </source>
</evidence>
<dbReference type="PROSITE" id="PS51017">
    <property type="entry name" value="CCT"/>
    <property type="match status" value="1"/>
</dbReference>
<dbReference type="Pfam" id="PF06203">
    <property type="entry name" value="CCT"/>
    <property type="match status" value="1"/>
</dbReference>
<organism evidence="4 5">
    <name type="scientific">Paramecium primaurelia</name>
    <dbReference type="NCBI Taxonomy" id="5886"/>
    <lineage>
        <taxon>Eukaryota</taxon>
        <taxon>Sar</taxon>
        <taxon>Alveolata</taxon>
        <taxon>Ciliophora</taxon>
        <taxon>Intramacronucleata</taxon>
        <taxon>Oligohymenophorea</taxon>
        <taxon>Peniculida</taxon>
        <taxon>Parameciidae</taxon>
        <taxon>Paramecium</taxon>
    </lineage>
</organism>
<name>A0A8S1KHW2_PARPR</name>
<evidence type="ECO:0000313" key="4">
    <source>
        <dbReference type="EMBL" id="CAD8054769.1"/>
    </source>
</evidence>
<comment type="caution">
    <text evidence="4">The sequence shown here is derived from an EMBL/GenBank/DDBJ whole genome shotgun (WGS) entry which is preliminary data.</text>
</comment>
<dbReference type="GO" id="GO:0005634">
    <property type="term" value="C:nucleus"/>
    <property type="evidence" value="ECO:0007669"/>
    <property type="project" value="UniProtKB-SubCell"/>
</dbReference>
<evidence type="ECO:0000313" key="5">
    <source>
        <dbReference type="Proteomes" id="UP000688137"/>
    </source>
</evidence>
<comment type="subcellular location">
    <subcellularLocation>
        <location evidence="1">Nucleus</location>
    </subcellularLocation>
</comment>
<dbReference type="InterPro" id="IPR052453">
    <property type="entry name" value="CONSTANS-like_ZF"/>
</dbReference>
<dbReference type="PANTHER" id="PTHR31874:SF1">
    <property type="entry name" value="ZINC FINGER PROTEIN CONSTANS-LIKE 6"/>
    <property type="match status" value="1"/>
</dbReference>
<dbReference type="EMBL" id="CAJJDM010000020">
    <property type="protein sequence ID" value="CAD8054769.1"/>
    <property type="molecule type" value="Genomic_DNA"/>
</dbReference>
<protein>
    <recommendedName>
        <fullName evidence="3">CCT domain-containing protein</fullName>
    </recommendedName>
</protein>
<accession>A0A8S1KHW2</accession>
<sequence>MVRILSTEELLDKIQRIFQKNIKSCLQMNSNQDLKEECIEQIQESENQQKLLEEPHYIDDDDQQGDQYSEEDQVPVYSPYQLSLYKKPIPRTLDEFHLDEDPKKKVCIEECSTTEQSQDHHAMGDLEILAAMLQKENQKKFSYPKNLPIPTNVDEHFSNLKMRFHPSQKQEEFISSYVKSDDIMRIKIGLCDEILNDDETLKFEDWVEQLCTATNHESLKEMARKQKVARYLEKKHSRTYEKKVHYHVRQKVAEERLRVKGRFVTWTQALKMLNQQQDSIKSWTYNDYFKIKNLLNEKFGAIRSERSLKL</sequence>
<evidence type="ECO:0000259" key="3">
    <source>
        <dbReference type="PROSITE" id="PS51017"/>
    </source>
</evidence>
<dbReference type="Proteomes" id="UP000688137">
    <property type="component" value="Unassembled WGS sequence"/>
</dbReference>
<gene>
    <name evidence="4" type="ORF">PPRIM_AZ9-3.1.T0220198</name>
</gene>
<keyword evidence="5" id="KW-1185">Reference proteome</keyword>